<dbReference type="FunFam" id="3.40.50.300:FF:000011">
    <property type="entry name" value="Putative ABC transporter ATP-binding component"/>
    <property type="match status" value="1"/>
</dbReference>
<dbReference type="PROSITE" id="PS50893">
    <property type="entry name" value="ABC_TRANSPORTER_2"/>
    <property type="match status" value="2"/>
</dbReference>
<keyword evidence="4" id="KW-0175">Coiled coil</keyword>
<evidence type="ECO:0000256" key="2">
    <source>
        <dbReference type="ARBA" id="ARBA00022741"/>
    </source>
</evidence>
<dbReference type="CDD" id="cd03221">
    <property type="entry name" value="ABCF_EF-3"/>
    <property type="match status" value="2"/>
</dbReference>
<dbReference type="PANTHER" id="PTHR42855">
    <property type="entry name" value="ABC TRANSPORTER ATP-BINDING SUBUNIT"/>
    <property type="match status" value="1"/>
</dbReference>
<dbReference type="Pfam" id="PF12848">
    <property type="entry name" value="ABC_tran_Xtn"/>
    <property type="match status" value="1"/>
</dbReference>
<dbReference type="Proteomes" id="UP000198666">
    <property type="component" value="Unassembled WGS sequence"/>
</dbReference>
<keyword evidence="7" id="KW-1185">Reference proteome</keyword>
<feature type="domain" description="ABC transporter" evidence="5">
    <location>
        <begin position="4"/>
        <end position="264"/>
    </location>
</feature>
<dbReference type="PROSITE" id="PS00211">
    <property type="entry name" value="ABC_TRANSPORTER_1"/>
    <property type="match status" value="2"/>
</dbReference>
<dbReference type="EMBL" id="FMZB01000005">
    <property type="protein sequence ID" value="SDC89585.1"/>
    <property type="molecule type" value="Genomic_DNA"/>
</dbReference>
<reference evidence="7" key="1">
    <citation type="submission" date="2016-10" db="EMBL/GenBank/DDBJ databases">
        <authorList>
            <person name="Varghese N."/>
            <person name="Submissions S."/>
        </authorList>
    </citation>
    <scope>NUCLEOTIDE SEQUENCE [LARGE SCALE GENOMIC DNA]</scope>
    <source>
        <strain evidence="7">DSM 21620</strain>
    </source>
</reference>
<dbReference type="InterPro" id="IPR032781">
    <property type="entry name" value="ABC_tran_Xtn"/>
</dbReference>
<dbReference type="InterPro" id="IPR017871">
    <property type="entry name" value="ABC_transporter-like_CS"/>
</dbReference>
<dbReference type="InterPro" id="IPR051309">
    <property type="entry name" value="ABCF_ATPase"/>
</dbReference>
<dbReference type="GO" id="GO:0003677">
    <property type="term" value="F:DNA binding"/>
    <property type="evidence" value="ECO:0007669"/>
    <property type="project" value="InterPro"/>
</dbReference>
<keyword evidence="2" id="KW-0547">Nucleotide-binding</keyword>
<dbReference type="STRING" id="361279.SAMN05421663_10510"/>
<protein>
    <submittedName>
        <fullName evidence="6">ATP-binding cassette, subfamily F, member 3</fullName>
    </submittedName>
</protein>
<dbReference type="SUPFAM" id="SSF52540">
    <property type="entry name" value="P-loop containing nucleoside triphosphate hydrolases"/>
    <property type="match status" value="2"/>
</dbReference>
<evidence type="ECO:0000259" key="5">
    <source>
        <dbReference type="PROSITE" id="PS50893"/>
    </source>
</evidence>
<evidence type="ECO:0000256" key="3">
    <source>
        <dbReference type="ARBA" id="ARBA00022840"/>
    </source>
</evidence>
<dbReference type="InterPro" id="IPR003593">
    <property type="entry name" value="AAA+_ATPase"/>
</dbReference>
<sequence length="651" mass="74133">MILLQANNITKLFGADVILSNIKLEVQTQDRLAIVGRNGAGKSTLLKILAGELSYDEGNVFLSKDATLGYLEQHTGLESEKSILEEMKTVFTDLIQQEDELRRLEAKMGDPDLISDEASYQQLLTNYDTKQQAFRLNGGYQYEADIRSVLNGLRFGDKDLSTPIGSLSGGQKTRLALGKLLLQKPDVLILDEPTNHLDISTLDWLEGYLSSYQGAVVVVSHDRYFLDKTVNTVIEIAHNHSVRYKGNYSSYLEQKAANFERELKQYEKQQSEIKKMEEFVQKNIARATTTKRAQSRRKQLEKMERIDRPLHDASSAKLSFDIDRRSGNDVLKVSDLSYQYPESTSPVFEHVSFHMNRQDRIALTGPNGTGKTTLLKTIIGKLPANSGQVELGTGVSIGYYDQEQTELHSSKSVLAELWDDYPLMDEKDIRTILGNFLFTGDDVLKVVNTLSGGEKARLALAKLMMQKSNLLIMDEPTNHLDLDSKEVLEGALADYPGTILFVSHDRYFMNKVATQVLEMADRQITSYLGNYDYFLEKKQEQQEIAELEALAAQTKQKAVKQENKSTYHQDKVLKREIRKRERRIAELEEKIAELETEIDSNETLLTDPEIFQDYQKAQEITEKNEQLQAILLEVMEEWETLSEEQESYTQD</sequence>
<evidence type="ECO:0000313" key="6">
    <source>
        <dbReference type="EMBL" id="SDC89585.1"/>
    </source>
</evidence>
<dbReference type="Pfam" id="PF00005">
    <property type="entry name" value="ABC_tran"/>
    <property type="match status" value="2"/>
</dbReference>
<dbReference type="OrthoDB" id="9760950at2"/>
<dbReference type="SMART" id="SM00382">
    <property type="entry name" value="AAA"/>
    <property type="match status" value="2"/>
</dbReference>
<dbReference type="Gene3D" id="1.10.287.380">
    <property type="entry name" value="Valyl-tRNA synthetase, C-terminal domain"/>
    <property type="match status" value="1"/>
</dbReference>
<dbReference type="GO" id="GO:0005524">
    <property type="term" value="F:ATP binding"/>
    <property type="evidence" value="ECO:0007669"/>
    <property type="project" value="UniProtKB-KW"/>
</dbReference>
<dbReference type="AlphaFoldDB" id="A0A1G6QD35"/>
<evidence type="ECO:0000313" key="7">
    <source>
        <dbReference type="Proteomes" id="UP000198666"/>
    </source>
</evidence>
<dbReference type="InterPro" id="IPR003439">
    <property type="entry name" value="ABC_transporter-like_ATP-bd"/>
</dbReference>
<evidence type="ECO:0000256" key="1">
    <source>
        <dbReference type="ARBA" id="ARBA00022737"/>
    </source>
</evidence>
<gene>
    <name evidence="6" type="ORF">SAMN05421663_10510</name>
</gene>
<dbReference type="Pfam" id="PF16326">
    <property type="entry name" value="ABC_tran_CTD"/>
    <property type="match status" value="1"/>
</dbReference>
<feature type="coiled-coil region" evidence="4">
    <location>
        <begin position="249"/>
        <end position="276"/>
    </location>
</feature>
<dbReference type="PANTHER" id="PTHR42855:SF2">
    <property type="entry name" value="DRUG RESISTANCE ABC TRANSPORTER,ATP-BINDING PROTEIN"/>
    <property type="match status" value="1"/>
</dbReference>
<keyword evidence="1" id="KW-0677">Repeat</keyword>
<evidence type="ECO:0000256" key="4">
    <source>
        <dbReference type="SAM" id="Coils"/>
    </source>
</evidence>
<dbReference type="Gene3D" id="3.40.50.300">
    <property type="entry name" value="P-loop containing nucleotide triphosphate hydrolases"/>
    <property type="match status" value="2"/>
</dbReference>
<proteinExistence type="predicted"/>
<accession>A0A1G6QD35</accession>
<dbReference type="GO" id="GO:0016887">
    <property type="term" value="F:ATP hydrolysis activity"/>
    <property type="evidence" value="ECO:0007669"/>
    <property type="project" value="InterPro"/>
</dbReference>
<feature type="coiled-coil region" evidence="4">
    <location>
        <begin position="535"/>
        <end position="637"/>
    </location>
</feature>
<dbReference type="InterPro" id="IPR037118">
    <property type="entry name" value="Val-tRNA_synth_C_sf"/>
</dbReference>
<dbReference type="RefSeq" id="WP_093727116.1">
    <property type="nucleotide sequence ID" value="NZ_FMZB01000005.1"/>
</dbReference>
<organism evidence="6 7">
    <name type="scientific">Terribacillus halophilus</name>
    <dbReference type="NCBI Taxonomy" id="361279"/>
    <lineage>
        <taxon>Bacteria</taxon>
        <taxon>Bacillati</taxon>
        <taxon>Bacillota</taxon>
        <taxon>Bacilli</taxon>
        <taxon>Bacillales</taxon>
        <taxon>Bacillaceae</taxon>
        <taxon>Terribacillus</taxon>
    </lineage>
</organism>
<name>A0A1G6QD35_9BACI</name>
<dbReference type="FunFam" id="3.40.50.300:FF:000309">
    <property type="entry name" value="ABC transporter ATP-binding protein"/>
    <property type="match status" value="1"/>
</dbReference>
<keyword evidence="3 6" id="KW-0067">ATP-binding</keyword>
<dbReference type="InterPro" id="IPR027417">
    <property type="entry name" value="P-loop_NTPase"/>
</dbReference>
<feature type="domain" description="ABC transporter" evidence="5">
    <location>
        <begin position="331"/>
        <end position="547"/>
    </location>
</feature>
<dbReference type="InterPro" id="IPR032524">
    <property type="entry name" value="ABC_tran_C"/>
</dbReference>